<dbReference type="PROSITE" id="PS51819">
    <property type="entry name" value="VOC"/>
    <property type="match status" value="1"/>
</dbReference>
<dbReference type="EMBL" id="DYZA01000205">
    <property type="protein sequence ID" value="HJD97977.1"/>
    <property type="molecule type" value="Genomic_DNA"/>
</dbReference>
<dbReference type="AlphaFoldDB" id="A0A921AX67"/>
<reference evidence="2" key="2">
    <citation type="submission" date="2021-09" db="EMBL/GenBank/DDBJ databases">
        <authorList>
            <person name="Gilroy R."/>
        </authorList>
    </citation>
    <scope>NUCLEOTIDE SEQUENCE</scope>
    <source>
        <strain evidence="2">ChiGjej2B2-19336</strain>
    </source>
</reference>
<dbReference type="Gene3D" id="3.10.180.10">
    <property type="entry name" value="2,3-Dihydroxybiphenyl 1,2-Dioxygenase, domain 1"/>
    <property type="match status" value="1"/>
</dbReference>
<evidence type="ECO:0000313" key="2">
    <source>
        <dbReference type="EMBL" id="HJD97977.1"/>
    </source>
</evidence>
<gene>
    <name evidence="2" type="ORF">K8W16_10085</name>
</gene>
<protein>
    <submittedName>
        <fullName evidence="2">VOC family protein</fullName>
    </submittedName>
</protein>
<dbReference type="SUPFAM" id="SSF54593">
    <property type="entry name" value="Glyoxalase/Bleomycin resistance protein/Dihydroxybiphenyl dioxygenase"/>
    <property type="match status" value="1"/>
</dbReference>
<organism evidence="2 3">
    <name type="scientific">Mailhella massiliensis</name>
    <dbReference type="NCBI Taxonomy" id="1903261"/>
    <lineage>
        <taxon>Bacteria</taxon>
        <taxon>Pseudomonadati</taxon>
        <taxon>Thermodesulfobacteriota</taxon>
        <taxon>Desulfovibrionia</taxon>
        <taxon>Desulfovibrionales</taxon>
        <taxon>Desulfovibrionaceae</taxon>
        <taxon>Mailhella</taxon>
    </lineage>
</organism>
<comment type="caution">
    <text evidence="2">The sequence shown here is derived from an EMBL/GenBank/DDBJ whole genome shotgun (WGS) entry which is preliminary data.</text>
</comment>
<dbReference type="RefSeq" id="WP_304123215.1">
    <property type="nucleotide sequence ID" value="NZ_DYZA01000205.1"/>
</dbReference>
<sequence>MNVCKGLHHVAMAIQDREVYERTTAFYKDLIGLPLIRTWARGPRHITMLDFGNSILEIVFGAEGAGTGVFAHIALAVERPEDVDAMLERCVAWGCILSRPAEDVLAGEETCGGERQPGSFRMRNGFCTGPAGESLEFFCEF</sequence>
<name>A0A921AX67_9BACT</name>
<dbReference type="InterPro" id="IPR029068">
    <property type="entry name" value="Glyas_Bleomycin-R_OHBP_Dase"/>
</dbReference>
<dbReference type="InterPro" id="IPR037523">
    <property type="entry name" value="VOC_core"/>
</dbReference>
<reference evidence="2" key="1">
    <citation type="journal article" date="2021" name="PeerJ">
        <title>Extensive microbial diversity within the chicken gut microbiome revealed by metagenomics and culture.</title>
        <authorList>
            <person name="Gilroy R."/>
            <person name="Ravi A."/>
            <person name="Getino M."/>
            <person name="Pursley I."/>
            <person name="Horton D.L."/>
            <person name="Alikhan N.F."/>
            <person name="Baker D."/>
            <person name="Gharbi K."/>
            <person name="Hall N."/>
            <person name="Watson M."/>
            <person name="Adriaenssens E.M."/>
            <person name="Foster-Nyarko E."/>
            <person name="Jarju S."/>
            <person name="Secka A."/>
            <person name="Antonio M."/>
            <person name="Oren A."/>
            <person name="Chaudhuri R.R."/>
            <person name="La Ragione R."/>
            <person name="Hildebrand F."/>
            <person name="Pallen M.J."/>
        </authorList>
    </citation>
    <scope>NUCLEOTIDE SEQUENCE</scope>
    <source>
        <strain evidence="2">ChiGjej2B2-19336</strain>
    </source>
</reference>
<evidence type="ECO:0000313" key="3">
    <source>
        <dbReference type="Proteomes" id="UP000698963"/>
    </source>
</evidence>
<evidence type="ECO:0000259" key="1">
    <source>
        <dbReference type="PROSITE" id="PS51819"/>
    </source>
</evidence>
<dbReference type="Pfam" id="PF00903">
    <property type="entry name" value="Glyoxalase"/>
    <property type="match status" value="1"/>
</dbReference>
<proteinExistence type="predicted"/>
<feature type="domain" description="VOC" evidence="1">
    <location>
        <begin position="6"/>
        <end position="140"/>
    </location>
</feature>
<accession>A0A921AX67</accession>
<dbReference type="Proteomes" id="UP000698963">
    <property type="component" value="Unassembled WGS sequence"/>
</dbReference>
<dbReference type="InterPro" id="IPR004360">
    <property type="entry name" value="Glyas_Fos-R_dOase_dom"/>
</dbReference>